<sequence>MDIDKAIKKQKKSYKRFMFVMVILLILLPLLVCFFEVYKDFLIVYLIFLEIFIVIVMIKNFNNIRLEYTCENGILRIKPNVLSKYKYIYCDRVGLVHTENELEDMKIIIVFTNKGRKGKFGKQVGEYFCKVHPGLSKDYNKMIKLNKETQWYYIIIKRGALKKFKLLDDIYKNCVTATYTNDSIENIKIARGQKNL</sequence>
<dbReference type="HOGENOM" id="CLU_120374_0_0_9"/>
<dbReference type="GeneID" id="93001257"/>
<evidence type="ECO:0008006" key="4">
    <source>
        <dbReference type="Google" id="ProtNLM"/>
    </source>
</evidence>
<gene>
    <name evidence="2" type="ordered locus">CPF_2465</name>
</gene>
<dbReference type="STRING" id="195103.CPF_2465"/>
<feature type="transmembrane region" description="Helical" evidence="1">
    <location>
        <begin position="41"/>
        <end position="58"/>
    </location>
</feature>
<evidence type="ECO:0000313" key="3">
    <source>
        <dbReference type="Proteomes" id="UP000001823"/>
    </source>
</evidence>
<dbReference type="RefSeq" id="WP_003452379.1">
    <property type="nucleotide sequence ID" value="NC_008261.1"/>
</dbReference>
<dbReference type="Proteomes" id="UP000001823">
    <property type="component" value="Chromosome"/>
</dbReference>
<dbReference type="KEGG" id="cpf:CPF_2465"/>
<keyword evidence="1" id="KW-1133">Transmembrane helix</keyword>
<accession>A0A0H2YRJ4</accession>
<keyword evidence="1" id="KW-0812">Transmembrane</keyword>
<protein>
    <recommendedName>
        <fullName evidence="4">Transmembrane protein</fullName>
    </recommendedName>
</protein>
<dbReference type="EMBL" id="CP000246">
    <property type="protein sequence ID" value="ABG83631.1"/>
    <property type="molecule type" value="Genomic_DNA"/>
</dbReference>
<feature type="transmembrane region" description="Helical" evidence="1">
    <location>
        <begin position="17"/>
        <end position="35"/>
    </location>
</feature>
<dbReference type="eggNOG" id="ENOG5033KNB">
    <property type="taxonomic scope" value="Bacteria"/>
</dbReference>
<organism evidence="2 3">
    <name type="scientific">Clostridium perfringens (strain ATCC 13124 / DSM 756 / JCM 1290 / NCIMB 6125 / NCTC 8237 / Type A)</name>
    <dbReference type="NCBI Taxonomy" id="195103"/>
    <lineage>
        <taxon>Bacteria</taxon>
        <taxon>Bacillati</taxon>
        <taxon>Bacillota</taxon>
        <taxon>Clostridia</taxon>
        <taxon>Eubacteriales</taxon>
        <taxon>Clostridiaceae</taxon>
        <taxon>Clostridium</taxon>
    </lineage>
</organism>
<evidence type="ECO:0000313" key="2">
    <source>
        <dbReference type="EMBL" id="ABG83631.1"/>
    </source>
</evidence>
<dbReference type="PaxDb" id="195103-CPF_2465"/>
<name>A0A0H2YRJ4_CLOP1</name>
<dbReference type="AlphaFoldDB" id="A0A0H2YRJ4"/>
<keyword evidence="1" id="KW-0472">Membrane</keyword>
<keyword evidence="3" id="KW-1185">Reference proteome</keyword>
<reference evidence="2 3" key="1">
    <citation type="journal article" date="2006" name="Genome Res.">
        <title>Skewed genomic variability in strains of the toxigenic bacterial pathogen, Clostridium perfringens.</title>
        <authorList>
            <person name="Myers G.S."/>
            <person name="Rasko D.A."/>
            <person name="Cheung J.K."/>
            <person name="Ravel J."/>
            <person name="Seshadri R."/>
            <person name="Deboy R.T."/>
            <person name="Ren Q."/>
            <person name="Varga J."/>
            <person name="Awad M.M."/>
            <person name="Brinkac L.M."/>
            <person name="Daugherty S.C."/>
            <person name="Haft D.H."/>
            <person name="Dodson R.J."/>
            <person name="Madupu R."/>
            <person name="Nelson W.C."/>
            <person name="Rosovitz M.J."/>
            <person name="Sullivan S.A."/>
            <person name="Khouri H."/>
            <person name="Dimitrov G.I."/>
            <person name="Watkins K.L."/>
            <person name="Mulligan S."/>
            <person name="Benton J."/>
            <person name="Radune D."/>
            <person name="Fisher D.J."/>
            <person name="Atkins H.S."/>
            <person name="Hiscox T."/>
            <person name="Jost B.H."/>
            <person name="Billington S.J."/>
            <person name="Songer J.G."/>
            <person name="McClane B.A."/>
            <person name="Titball R.W."/>
            <person name="Rood J.I."/>
            <person name="Melville S.B."/>
            <person name="Paulsen I.T."/>
        </authorList>
    </citation>
    <scope>NUCLEOTIDE SEQUENCE [LARGE SCALE GENOMIC DNA]</scope>
    <source>
        <strain evidence="3">ATCC 13124 / DSM 756 / JCM 1290 / NCIMB 6125 / NCTC 8237 / S 107 / Type A</strain>
    </source>
</reference>
<evidence type="ECO:0000256" key="1">
    <source>
        <dbReference type="SAM" id="Phobius"/>
    </source>
</evidence>
<proteinExistence type="predicted"/>